<dbReference type="AlphaFoldDB" id="A0AAN8Q1R7"/>
<organism evidence="3 4">
    <name type="scientific">Polyplax serrata</name>
    <name type="common">Common mouse louse</name>
    <dbReference type="NCBI Taxonomy" id="468196"/>
    <lineage>
        <taxon>Eukaryota</taxon>
        <taxon>Metazoa</taxon>
        <taxon>Ecdysozoa</taxon>
        <taxon>Arthropoda</taxon>
        <taxon>Hexapoda</taxon>
        <taxon>Insecta</taxon>
        <taxon>Pterygota</taxon>
        <taxon>Neoptera</taxon>
        <taxon>Paraneoptera</taxon>
        <taxon>Psocodea</taxon>
        <taxon>Troctomorpha</taxon>
        <taxon>Phthiraptera</taxon>
        <taxon>Anoplura</taxon>
        <taxon>Polyplacidae</taxon>
        <taxon>Polyplax</taxon>
    </lineage>
</organism>
<keyword evidence="1" id="KW-0175">Coiled coil</keyword>
<name>A0AAN8Q1R7_POLSC</name>
<feature type="region of interest" description="Disordered" evidence="2">
    <location>
        <begin position="1"/>
        <end position="64"/>
    </location>
</feature>
<feature type="coiled-coil region" evidence="1">
    <location>
        <begin position="130"/>
        <end position="164"/>
    </location>
</feature>
<feature type="non-terminal residue" evidence="3">
    <location>
        <position position="208"/>
    </location>
</feature>
<protein>
    <submittedName>
        <fullName evidence="3">Uncharacterized protein</fullName>
    </submittedName>
</protein>
<evidence type="ECO:0000313" key="3">
    <source>
        <dbReference type="EMBL" id="KAK6630014.1"/>
    </source>
</evidence>
<sequence length="208" mass="22100">MNPVSSSVRRGKPRVRPVPRGGPGRGTPVVPRGIKDEGQEAEDRQGPRRRGSGESPLTSAIVGSTTSACASASLEELMSMSDAAAGVVMKVATSSGNLKGTFVKMLKDAAKAFVAIGREIGRRSSDDASVTALRGQLKDAESAIALLREELAETKARLARVAEGKQKSPPPTLDIEEIVRRVSDSMMAREEAIMARFEAAGFVRREPE</sequence>
<reference evidence="3 4" key="1">
    <citation type="submission" date="2023-10" db="EMBL/GenBank/DDBJ databases">
        <title>Genomes of two closely related lineages of the louse Polyplax serrata with different host specificities.</title>
        <authorList>
            <person name="Martinu J."/>
            <person name="Tarabai H."/>
            <person name="Stefka J."/>
            <person name="Hypsa V."/>
        </authorList>
    </citation>
    <scope>NUCLEOTIDE SEQUENCE [LARGE SCALE GENOMIC DNA]</scope>
    <source>
        <strain evidence="3">HR10_N</strain>
    </source>
</reference>
<proteinExistence type="predicted"/>
<comment type="caution">
    <text evidence="3">The sequence shown here is derived from an EMBL/GenBank/DDBJ whole genome shotgun (WGS) entry which is preliminary data.</text>
</comment>
<accession>A0AAN8Q1R7</accession>
<dbReference type="EMBL" id="JAWJWE010000033">
    <property type="protein sequence ID" value="KAK6630014.1"/>
    <property type="molecule type" value="Genomic_DNA"/>
</dbReference>
<feature type="compositionally biased region" description="Polar residues" evidence="2">
    <location>
        <begin position="55"/>
        <end position="64"/>
    </location>
</feature>
<evidence type="ECO:0000313" key="4">
    <source>
        <dbReference type="Proteomes" id="UP001372834"/>
    </source>
</evidence>
<dbReference type="Proteomes" id="UP001372834">
    <property type="component" value="Unassembled WGS sequence"/>
</dbReference>
<gene>
    <name evidence="3" type="ORF">RUM43_015130</name>
</gene>
<evidence type="ECO:0000256" key="1">
    <source>
        <dbReference type="SAM" id="Coils"/>
    </source>
</evidence>
<feature type="compositionally biased region" description="Basic and acidic residues" evidence="2">
    <location>
        <begin position="33"/>
        <end position="46"/>
    </location>
</feature>
<evidence type="ECO:0000256" key="2">
    <source>
        <dbReference type="SAM" id="MobiDB-lite"/>
    </source>
</evidence>